<sequence>MLDKKRGLLSFAAGNCMNDKGQKYQKKRFLNTLSYRQYKWGLVHFWAKSQKLAYSMINGWAETVTSKPAFREPFKRSRIILVSDGFFYRSASRINKSSLCGCC</sequence>
<accession>A0A559JES5</accession>
<dbReference type="Gene3D" id="3.90.1680.10">
    <property type="entry name" value="SOS response associated peptidase-like"/>
    <property type="match status" value="1"/>
</dbReference>
<dbReference type="EMBL" id="VNJI01000094">
    <property type="protein sequence ID" value="TVX98370.1"/>
    <property type="molecule type" value="Genomic_DNA"/>
</dbReference>
<dbReference type="Pfam" id="PF02586">
    <property type="entry name" value="SRAP"/>
    <property type="match status" value="1"/>
</dbReference>
<dbReference type="InterPro" id="IPR003738">
    <property type="entry name" value="SRAP"/>
</dbReference>
<dbReference type="GO" id="GO:0106300">
    <property type="term" value="P:protein-DNA covalent cross-linking repair"/>
    <property type="evidence" value="ECO:0007669"/>
    <property type="project" value="InterPro"/>
</dbReference>
<dbReference type="OrthoDB" id="9782620at2"/>
<dbReference type="Proteomes" id="UP000317036">
    <property type="component" value="Unassembled WGS sequence"/>
</dbReference>
<organism evidence="1 2">
    <name type="scientific">Paenibacillus cremeus</name>
    <dbReference type="NCBI Taxonomy" id="2163881"/>
    <lineage>
        <taxon>Bacteria</taxon>
        <taxon>Bacillati</taxon>
        <taxon>Bacillota</taxon>
        <taxon>Bacilli</taxon>
        <taxon>Bacillales</taxon>
        <taxon>Paenibacillaceae</taxon>
        <taxon>Paenibacillus</taxon>
    </lineage>
</organism>
<dbReference type="AlphaFoldDB" id="A0A559JES5"/>
<evidence type="ECO:0000313" key="1">
    <source>
        <dbReference type="EMBL" id="TVX98370.1"/>
    </source>
</evidence>
<gene>
    <name evidence="1" type="ORF">FPZ49_34580</name>
</gene>
<dbReference type="SUPFAM" id="SSF143081">
    <property type="entry name" value="BB1717-like"/>
    <property type="match status" value="1"/>
</dbReference>
<keyword evidence="2" id="KW-1185">Reference proteome</keyword>
<dbReference type="InterPro" id="IPR036590">
    <property type="entry name" value="SRAP-like"/>
</dbReference>
<name>A0A559JES5_9BACL</name>
<protein>
    <submittedName>
        <fullName evidence="1">SOS response-associated peptidase</fullName>
    </submittedName>
</protein>
<dbReference type="GO" id="GO:0003697">
    <property type="term" value="F:single-stranded DNA binding"/>
    <property type="evidence" value="ECO:0007669"/>
    <property type="project" value="InterPro"/>
</dbReference>
<evidence type="ECO:0000313" key="2">
    <source>
        <dbReference type="Proteomes" id="UP000317036"/>
    </source>
</evidence>
<comment type="caution">
    <text evidence="1">The sequence shown here is derived from an EMBL/GenBank/DDBJ whole genome shotgun (WGS) entry which is preliminary data.</text>
</comment>
<proteinExistence type="predicted"/>
<reference evidence="1 2" key="1">
    <citation type="submission" date="2019-07" db="EMBL/GenBank/DDBJ databases">
        <authorList>
            <person name="Kim J."/>
        </authorList>
    </citation>
    <scope>NUCLEOTIDE SEQUENCE [LARGE SCALE GENOMIC DNA]</scope>
    <source>
        <strain evidence="1 2">JC52</strain>
    </source>
</reference>